<feature type="repeat" description="ANK" evidence="3">
    <location>
        <begin position="32"/>
        <end position="64"/>
    </location>
</feature>
<dbReference type="GO" id="GO:0004842">
    <property type="term" value="F:ubiquitin-protein transferase activity"/>
    <property type="evidence" value="ECO:0007669"/>
    <property type="project" value="TreeGrafter"/>
</dbReference>
<dbReference type="GeneID" id="20807053"/>
<sequence>MEIWTASRNGNVDAVKDLLDESNANVHKVRWSGVTALHRACEGGHVATIEVLLDRGANINARSTWGWYSPLHVACRYGQEATVKYLLVRGADWSIKDKRKLTPFKYAVRAGHASMAHRIDEVDIDMTWHVIHPTRRFVVECSAVKRSKLTVQVQGILGHDFRV</sequence>
<dbReference type="SUPFAM" id="SSF48403">
    <property type="entry name" value="Ankyrin repeat"/>
    <property type="match status" value="1"/>
</dbReference>
<dbReference type="PROSITE" id="PS50297">
    <property type="entry name" value="ANK_REP_REGION"/>
    <property type="match status" value="2"/>
</dbReference>
<dbReference type="AlphaFoldDB" id="W4GRQ2"/>
<dbReference type="Gene3D" id="1.25.40.20">
    <property type="entry name" value="Ankyrin repeat-containing domain"/>
    <property type="match status" value="1"/>
</dbReference>
<evidence type="ECO:0000256" key="3">
    <source>
        <dbReference type="PROSITE-ProRule" id="PRU00023"/>
    </source>
</evidence>
<feature type="repeat" description="ANK" evidence="3">
    <location>
        <begin position="66"/>
        <end position="98"/>
    </location>
</feature>
<evidence type="ECO:0000256" key="2">
    <source>
        <dbReference type="ARBA" id="ARBA00023043"/>
    </source>
</evidence>
<dbReference type="GO" id="GO:0085020">
    <property type="term" value="P:protein K6-linked ubiquitination"/>
    <property type="evidence" value="ECO:0007669"/>
    <property type="project" value="TreeGrafter"/>
</dbReference>
<keyword evidence="2 3" id="KW-0040">ANK repeat</keyword>
<dbReference type="PANTHER" id="PTHR24171:SF8">
    <property type="entry name" value="BRCA1-ASSOCIATED RING DOMAIN PROTEIN 1"/>
    <property type="match status" value="1"/>
</dbReference>
<accession>W4GRQ2</accession>
<protein>
    <submittedName>
        <fullName evidence="4">Uncharacterized protein</fullName>
    </submittedName>
</protein>
<organism evidence="4">
    <name type="scientific">Aphanomyces astaci</name>
    <name type="common">Crayfish plague agent</name>
    <dbReference type="NCBI Taxonomy" id="112090"/>
    <lineage>
        <taxon>Eukaryota</taxon>
        <taxon>Sar</taxon>
        <taxon>Stramenopiles</taxon>
        <taxon>Oomycota</taxon>
        <taxon>Saprolegniomycetes</taxon>
        <taxon>Saprolegniales</taxon>
        <taxon>Verrucalvaceae</taxon>
        <taxon>Aphanomyces</taxon>
    </lineage>
</organism>
<dbReference type="RefSeq" id="XP_009828079.1">
    <property type="nucleotide sequence ID" value="XM_009829777.1"/>
</dbReference>
<dbReference type="Pfam" id="PF12796">
    <property type="entry name" value="Ank_2"/>
    <property type="match status" value="1"/>
</dbReference>
<dbReference type="PANTHER" id="PTHR24171">
    <property type="entry name" value="ANKYRIN REPEAT DOMAIN-CONTAINING PROTEIN 39-RELATED"/>
    <property type="match status" value="1"/>
</dbReference>
<name>W4GRQ2_APHAT</name>
<dbReference type="OrthoDB" id="116797at2759"/>
<evidence type="ECO:0000256" key="1">
    <source>
        <dbReference type="ARBA" id="ARBA00022737"/>
    </source>
</evidence>
<dbReference type="PROSITE" id="PS50088">
    <property type="entry name" value="ANK_REPEAT"/>
    <property type="match status" value="2"/>
</dbReference>
<reference evidence="4" key="1">
    <citation type="submission" date="2013-12" db="EMBL/GenBank/DDBJ databases">
        <title>The Genome Sequence of Aphanomyces astaci APO3.</title>
        <authorList>
            <consortium name="The Broad Institute Genomics Platform"/>
            <person name="Russ C."/>
            <person name="Tyler B."/>
            <person name="van West P."/>
            <person name="Dieguez-Uribeondo J."/>
            <person name="Young S.K."/>
            <person name="Zeng Q."/>
            <person name="Gargeya S."/>
            <person name="Fitzgerald M."/>
            <person name="Abouelleil A."/>
            <person name="Alvarado L."/>
            <person name="Chapman S.B."/>
            <person name="Gainer-Dewar J."/>
            <person name="Goldberg J."/>
            <person name="Griggs A."/>
            <person name="Gujja S."/>
            <person name="Hansen M."/>
            <person name="Howarth C."/>
            <person name="Imamovic A."/>
            <person name="Ireland A."/>
            <person name="Larimer J."/>
            <person name="McCowan C."/>
            <person name="Murphy C."/>
            <person name="Pearson M."/>
            <person name="Poon T.W."/>
            <person name="Priest M."/>
            <person name="Roberts A."/>
            <person name="Saif S."/>
            <person name="Shea T."/>
            <person name="Sykes S."/>
            <person name="Wortman J."/>
            <person name="Nusbaum C."/>
            <person name="Birren B."/>
        </authorList>
    </citation>
    <scope>NUCLEOTIDE SEQUENCE [LARGE SCALE GENOMIC DNA]</scope>
    <source>
        <strain evidence="4">APO3</strain>
    </source>
</reference>
<evidence type="ECO:0000313" key="4">
    <source>
        <dbReference type="EMBL" id="ETV82410.1"/>
    </source>
</evidence>
<dbReference type="SMART" id="SM00248">
    <property type="entry name" value="ANK"/>
    <property type="match status" value="3"/>
</dbReference>
<dbReference type="InterPro" id="IPR002110">
    <property type="entry name" value="Ankyrin_rpt"/>
</dbReference>
<dbReference type="EMBL" id="KI913122">
    <property type="protein sequence ID" value="ETV82410.1"/>
    <property type="molecule type" value="Genomic_DNA"/>
</dbReference>
<proteinExistence type="predicted"/>
<gene>
    <name evidence="4" type="ORF">H257_05057</name>
</gene>
<keyword evidence="1" id="KW-0677">Repeat</keyword>
<dbReference type="STRING" id="112090.W4GRQ2"/>
<dbReference type="VEuPathDB" id="FungiDB:H257_05057"/>
<dbReference type="InterPro" id="IPR036770">
    <property type="entry name" value="Ankyrin_rpt-contain_sf"/>
</dbReference>